<dbReference type="GO" id="GO:0016020">
    <property type="term" value="C:membrane"/>
    <property type="evidence" value="ECO:0007669"/>
    <property type="project" value="TreeGrafter"/>
</dbReference>
<accession>A0A5N5WUG3</accession>
<keyword evidence="1" id="KW-0472">Membrane</keyword>
<sequence>MAFIVAMLTCLIVSLGRSPGHERVGFRYWKEPGAFVEYLDTGRGRHWRICVFYILGVLLLDLAVLYGNDLLIWINRSKDRGIGITLGYCDEARKYRGLTRYYDRGHFDIRGQCGEHWSTHSVLTGKRRPCPEDLHAYNNQRSPNLWSPRNIRIQPVSLYEYDELIVKGYNAFVLHFKVSDFLASYIGVVVYVANVL</sequence>
<feature type="signal peptide" evidence="2">
    <location>
        <begin position="1"/>
        <end position="16"/>
    </location>
</feature>
<dbReference type="AlphaFoldDB" id="A0A5N5WUG3"/>
<dbReference type="OrthoDB" id="10062876at2759"/>
<feature type="transmembrane region" description="Helical" evidence="1">
    <location>
        <begin position="46"/>
        <end position="66"/>
    </location>
</feature>
<dbReference type="EMBL" id="ML732259">
    <property type="protein sequence ID" value="KAB8071949.1"/>
    <property type="molecule type" value="Genomic_DNA"/>
</dbReference>
<reference evidence="3 4" key="1">
    <citation type="submission" date="2019-04" db="EMBL/GenBank/DDBJ databases">
        <title>Friends and foes A comparative genomics study of 23 Aspergillus species from section Flavi.</title>
        <authorList>
            <consortium name="DOE Joint Genome Institute"/>
            <person name="Kjaerbolling I."/>
            <person name="Vesth T."/>
            <person name="Frisvad J.C."/>
            <person name="Nybo J.L."/>
            <person name="Theobald S."/>
            <person name="Kildgaard S."/>
            <person name="Isbrandt T."/>
            <person name="Kuo A."/>
            <person name="Sato A."/>
            <person name="Lyhne E.K."/>
            <person name="Kogle M.E."/>
            <person name="Wiebenga A."/>
            <person name="Kun R.S."/>
            <person name="Lubbers R.J."/>
            <person name="Makela M.R."/>
            <person name="Barry K."/>
            <person name="Chovatia M."/>
            <person name="Clum A."/>
            <person name="Daum C."/>
            <person name="Haridas S."/>
            <person name="He G."/>
            <person name="LaButti K."/>
            <person name="Lipzen A."/>
            <person name="Mondo S."/>
            <person name="Riley R."/>
            <person name="Salamov A."/>
            <person name="Simmons B.A."/>
            <person name="Magnuson J.K."/>
            <person name="Henrissat B."/>
            <person name="Mortensen U.H."/>
            <person name="Larsen T.O."/>
            <person name="Devries R.P."/>
            <person name="Grigoriev I.V."/>
            <person name="Machida M."/>
            <person name="Baker S.E."/>
            <person name="Andersen M.R."/>
        </authorList>
    </citation>
    <scope>NUCLEOTIDE SEQUENCE [LARGE SCALE GENOMIC DNA]</scope>
    <source>
        <strain evidence="3 4">CBS 151.66</strain>
    </source>
</reference>
<keyword evidence="2" id="KW-0732">Signal</keyword>
<keyword evidence="1" id="KW-1133">Transmembrane helix</keyword>
<name>A0A5N5WUG3_9EURO</name>
<dbReference type="PANTHER" id="PTHR43341:SF9">
    <property type="entry name" value="DICARBOXYLIC AMINO ACID PERMEASE"/>
    <property type="match status" value="1"/>
</dbReference>
<gene>
    <name evidence="3" type="ORF">BDV29DRAFT_159011</name>
</gene>
<keyword evidence="4" id="KW-1185">Reference proteome</keyword>
<dbReference type="GO" id="GO:0015171">
    <property type="term" value="F:amino acid transmembrane transporter activity"/>
    <property type="evidence" value="ECO:0007669"/>
    <property type="project" value="TreeGrafter"/>
</dbReference>
<evidence type="ECO:0000313" key="4">
    <source>
        <dbReference type="Proteomes" id="UP000326565"/>
    </source>
</evidence>
<organism evidence="3 4">
    <name type="scientific">Aspergillus leporis</name>
    <dbReference type="NCBI Taxonomy" id="41062"/>
    <lineage>
        <taxon>Eukaryota</taxon>
        <taxon>Fungi</taxon>
        <taxon>Dikarya</taxon>
        <taxon>Ascomycota</taxon>
        <taxon>Pezizomycotina</taxon>
        <taxon>Eurotiomycetes</taxon>
        <taxon>Eurotiomycetidae</taxon>
        <taxon>Eurotiales</taxon>
        <taxon>Aspergillaceae</taxon>
        <taxon>Aspergillus</taxon>
        <taxon>Aspergillus subgen. Circumdati</taxon>
    </lineage>
</organism>
<evidence type="ECO:0000256" key="1">
    <source>
        <dbReference type="SAM" id="Phobius"/>
    </source>
</evidence>
<dbReference type="InterPro" id="IPR050524">
    <property type="entry name" value="APC_YAT"/>
</dbReference>
<proteinExistence type="predicted"/>
<dbReference type="PANTHER" id="PTHR43341">
    <property type="entry name" value="AMINO ACID PERMEASE"/>
    <property type="match status" value="1"/>
</dbReference>
<protein>
    <submittedName>
        <fullName evidence="3">Uncharacterized protein</fullName>
    </submittedName>
</protein>
<dbReference type="Proteomes" id="UP000326565">
    <property type="component" value="Unassembled WGS sequence"/>
</dbReference>
<evidence type="ECO:0000313" key="3">
    <source>
        <dbReference type="EMBL" id="KAB8071949.1"/>
    </source>
</evidence>
<keyword evidence="1" id="KW-0812">Transmembrane</keyword>
<evidence type="ECO:0000256" key="2">
    <source>
        <dbReference type="SAM" id="SignalP"/>
    </source>
</evidence>
<feature type="chain" id="PRO_5024884814" evidence="2">
    <location>
        <begin position="17"/>
        <end position="196"/>
    </location>
</feature>